<accession>A0AAW8R0T7</accession>
<protein>
    <recommendedName>
        <fullName evidence="4">Pili assembly chaperone N-terminal domain-containing protein</fullName>
    </recommendedName>
</protein>
<evidence type="ECO:0000313" key="2">
    <source>
        <dbReference type="EMBL" id="MDT0582882.1"/>
    </source>
</evidence>
<keyword evidence="1" id="KW-0732">Signal</keyword>
<evidence type="ECO:0000313" key="3">
    <source>
        <dbReference type="Proteomes" id="UP001249020"/>
    </source>
</evidence>
<dbReference type="Proteomes" id="UP001249020">
    <property type="component" value="Unassembled WGS sequence"/>
</dbReference>
<organism evidence="2 3">
    <name type="scientific">Brumicola blandensis</name>
    <dbReference type="NCBI Taxonomy" id="3075611"/>
    <lineage>
        <taxon>Bacteria</taxon>
        <taxon>Pseudomonadati</taxon>
        <taxon>Pseudomonadota</taxon>
        <taxon>Gammaproteobacteria</taxon>
        <taxon>Alteromonadales</taxon>
        <taxon>Alteromonadaceae</taxon>
        <taxon>Brumicola</taxon>
    </lineage>
</organism>
<evidence type="ECO:0000256" key="1">
    <source>
        <dbReference type="SAM" id="SignalP"/>
    </source>
</evidence>
<keyword evidence="3" id="KW-1185">Reference proteome</keyword>
<dbReference type="SUPFAM" id="SSF49354">
    <property type="entry name" value="PapD-like"/>
    <property type="match status" value="1"/>
</dbReference>
<feature type="chain" id="PRO_5043690120" description="Pili assembly chaperone N-terminal domain-containing protein" evidence="1">
    <location>
        <begin position="21"/>
        <end position="274"/>
    </location>
</feature>
<comment type="caution">
    <text evidence="2">The sequence shown here is derived from an EMBL/GenBank/DDBJ whole genome shotgun (WGS) entry which is preliminary data.</text>
</comment>
<sequence>MKYIFTMLVLVFGFCQSVNANLLVSPTRIAFEDRDRVKDIILINVTEQTRSYRIEWQENTTDDFGNYILLADNDVSFASSDYIRYSPRQVTLKPGERQVIKLMLRRKSDMDLPEYRSHLKVTALPTAPNPAAESRDEGIGFKINVLTSYTVPVIVRNQKNNASLRLNDIKVNVKNEKKVFFEIDLGKTGTSSINGDINVSVIDEQSGQSETIGILRGINVFHEKDRRVIKVEWQGFTEPKNMKVRLDFVGTNEQIGQKFLSVTKDISINDYVRK</sequence>
<reference evidence="2 3" key="1">
    <citation type="submission" date="2023-09" db="EMBL/GenBank/DDBJ databases">
        <authorList>
            <person name="Rey-Velasco X."/>
        </authorList>
    </citation>
    <scope>NUCLEOTIDE SEQUENCE [LARGE SCALE GENOMIC DNA]</scope>
    <source>
        <strain evidence="2 3">W409</strain>
    </source>
</reference>
<dbReference type="RefSeq" id="WP_311361652.1">
    <property type="nucleotide sequence ID" value="NZ_JAVRIE010000003.1"/>
</dbReference>
<dbReference type="InterPro" id="IPR008962">
    <property type="entry name" value="PapD-like_sf"/>
</dbReference>
<dbReference type="AlphaFoldDB" id="A0AAW8R0T7"/>
<feature type="signal peptide" evidence="1">
    <location>
        <begin position="1"/>
        <end position="20"/>
    </location>
</feature>
<name>A0AAW8R0T7_9ALTE</name>
<proteinExistence type="predicted"/>
<gene>
    <name evidence="2" type="ORF">RM544_10045</name>
</gene>
<evidence type="ECO:0008006" key="4">
    <source>
        <dbReference type="Google" id="ProtNLM"/>
    </source>
</evidence>
<dbReference type="EMBL" id="JAVRIE010000003">
    <property type="protein sequence ID" value="MDT0582882.1"/>
    <property type="molecule type" value="Genomic_DNA"/>
</dbReference>